<dbReference type="Proteomes" id="UP000694853">
    <property type="component" value="Unplaced"/>
</dbReference>
<proteinExistence type="predicted"/>
<dbReference type="KEGG" id="aprc:113870324"/>
<dbReference type="PANTHER" id="PTHR47165">
    <property type="entry name" value="OS03G0429900 PROTEIN"/>
    <property type="match status" value="1"/>
</dbReference>
<dbReference type="CDD" id="cd04480">
    <property type="entry name" value="RPA1_DBD_A_like"/>
    <property type="match status" value="1"/>
</dbReference>
<name>A0A8B8M2F5_ABRPR</name>
<feature type="domain" description="Replication protein A 70 kDa DNA-binding subunit B/D first OB fold" evidence="1">
    <location>
        <begin position="1"/>
        <end position="65"/>
    </location>
</feature>
<dbReference type="OrthoDB" id="1935380at2759"/>
<accession>A0A8B8M2F5</accession>
<dbReference type="GeneID" id="113870324"/>
<evidence type="ECO:0000313" key="3">
    <source>
        <dbReference type="RefSeq" id="XP_027362720.1"/>
    </source>
</evidence>
<reference evidence="2" key="1">
    <citation type="journal article" date="2019" name="Toxins">
        <title>Detection of Abrin-Like and Prepropulchellin-Like Toxin Genes and Transcripts Using Whole Genome Sequencing and Full-Length Transcript Sequencing of Abrus precatorius.</title>
        <authorList>
            <person name="Hovde B.T."/>
            <person name="Daligault H.E."/>
            <person name="Hanschen E.R."/>
            <person name="Kunde Y.A."/>
            <person name="Johnson M.B."/>
            <person name="Starkenburg S.R."/>
            <person name="Johnson S.L."/>
        </authorList>
    </citation>
    <scope>NUCLEOTIDE SEQUENCE [LARGE SCALE GENOMIC DNA]</scope>
</reference>
<organism evidence="2 3">
    <name type="scientific">Abrus precatorius</name>
    <name type="common">Indian licorice</name>
    <name type="synonym">Glycine abrus</name>
    <dbReference type="NCBI Taxonomy" id="3816"/>
    <lineage>
        <taxon>Eukaryota</taxon>
        <taxon>Viridiplantae</taxon>
        <taxon>Streptophyta</taxon>
        <taxon>Embryophyta</taxon>
        <taxon>Tracheophyta</taxon>
        <taxon>Spermatophyta</taxon>
        <taxon>Magnoliopsida</taxon>
        <taxon>eudicotyledons</taxon>
        <taxon>Gunneridae</taxon>
        <taxon>Pentapetalae</taxon>
        <taxon>rosids</taxon>
        <taxon>fabids</taxon>
        <taxon>Fabales</taxon>
        <taxon>Fabaceae</taxon>
        <taxon>Papilionoideae</taxon>
        <taxon>50 kb inversion clade</taxon>
        <taxon>NPAAA clade</taxon>
        <taxon>indigoferoid/millettioid clade</taxon>
        <taxon>Abreae</taxon>
        <taxon>Abrus</taxon>
    </lineage>
</organism>
<evidence type="ECO:0000259" key="1">
    <source>
        <dbReference type="Pfam" id="PF02721"/>
    </source>
</evidence>
<gene>
    <name evidence="3" type="primary">LOC113870324</name>
</gene>
<sequence length="197" mass="22755">MVLQDEHGDKIHASVKKTLIYRFEQLLKEDKIYQMYYFVIAESTGLYRTIKHKYRLHFDYDTEVRLLHNTEILPSTLTFTFLADILENKCNTDYLVDVIGILTGVGYKRDILKNVKDFIASGDHNTIVMAIQYAKINTFKGKLGLQNVKGAIKIIFNCEFSESAEFKARTLCVWFWLLSKILQEDLVGGIMLASVIK</sequence>
<dbReference type="InterPro" id="IPR012340">
    <property type="entry name" value="NA-bd_OB-fold"/>
</dbReference>
<keyword evidence="2" id="KW-1185">Reference proteome</keyword>
<reference evidence="3" key="2">
    <citation type="submission" date="2025-08" db="UniProtKB">
        <authorList>
            <consortium name="RefSeq"/>
        </authorList>
    </citation>
    <scope>IDENTIFICATION</scope>
    <source>
        <tissue evidence="3">Young leaves</tissue>
    </source>
</reference>
<dbReference type="InterPro" id="IPR003871">
    <property type="entry name" value="RFA1B/D_OB_1st"/>
</dbReference>
<dbReference type="Gene3D" id="2.40.50.140">
    <property type="entry name" value="Nucleic acid-binding proteins"/>
    <property type="match status" value="1"/>
</dbReference>
<dbReference type="SUPFAM" id="SSF50249">
    <property type="entry name" value="Nucleic acid-binding proteins"/>
    <property type="match status" value="1"/>
</dbReference>
<protein>
    <submittedName>
        <fullName evidence="3">Uncharacterized protein LOC113870324</fullName>
    </submittedName>
</protein>
<dbReference type="Pfam" id="PF02721">
    <property type="entry name" value="DUF223"/>
    <property type="match status" value="1"/>
</dbReference>
<dbReference type="AlphaFoldDB" id="A0A8B8M2F5"/>
<dbReference type="RefSeq" id="XP_027362720.1">
    <property type="nucleotide sequence ID" value="XM_027506919.1"/>
</dbReference>
<evidence type="ECO:0000313" key="2">
    <source>
        <dbReference type="Proteomes" id="UP000694853"/>
    </source>
</evidence>
<dbReference type="PANTHER" id="PTHR47165:SF4">
    <property type="entry name" value="OS03G0429900 PROTEIN"/>
    <property type="match status" value="1"/>
</dbReference>